<comment type="catalytic activity">
    <reaction evidence="11">
        <text>L-threonyl-[protein] + FAD = FMN-L-threonyl-[protein] + AMP + H(+)</text>
        <dbReference type="Rhea" id="RHEA:36847"/>
        <dbReference type="Rhea" id="RHEA-COMP:11060"/>
        <dbReference type="Rhea" id="RHEA-COMP:11061"/>
        <dbReference type="ChEBI" id="CHEBI:15378"/>
        <dbReference type="ChEBI" id="CHEBI:30013"/>
        <dbReference type="ChEBI" id="CHEBI:57692"/>
        <dbReference type="ChEBI" id="CHEBI:74257"/>
        <dbReference type="ChEBI" id="CHEBI:456215"/>
        <dbReference type="EC" id="2.7.1.180"/>
    </reaction>
</comment>
<evidence type="ECO:0000313" key="13">
    <source>
        <dbReference type="Proteomes" id="UP000321903"/>
    </source>
</evidence>
<keyword evidence="5" id="KW-0285">Flavoprotein</keyword>
<dbReference type="RefSeq" id="WP_147221692.1">
    <property type="nucleotide sequence ID" value="NZ_CAJGYY010000001.1"/>
</dbReference>
<dbReference type="Gene3D" id="3.10.520.10">
    <property type="entry name" value="ApbE-like domains"/>
    <property type="match status" value="1"/>
</dbReference>
<evidence type="ECO:0000256" key="4">
    <source>
        <dbReference type="ARBA" id="ARBA00016337"/>
    </source>
</evidence>
<keyword evidence="7" id="KW-0479">Metal-binding</keyword>
<dbReference type="EMBL" id="VORZ01000001">
    <property type="protein sequence ID" value="TXD97825.1"/>
    <property type="molecule type" value="Genomic_DNA"/>
</dbReference>
<evidence type="ECO:0000256" key="7">
    <source>
        <dbReference type="ARBA" id="ARBA00022723"/>
    </source>
</evidence>
<comment type="cofactor">
    <cofactor evidence="1">
        <name>Mg(2+)</name>
        <dbReference type="ChEBI" id="CHEBI:18420"/>
    </cofactor>
</comment>
<dbReference type="EC" id="2.7.1.180" evidence="3"/>
<dbReference type="InterPro" id="IPR024932">
    <property type="entry name" value="ApbE"/>
</dbReference>
<dbReference type="PANTHER" id="PTHR30040">
    <property type="entry name" value="THIAMINE BIOSYNTHESIS LIPOPROTEIN APBE"/>
    <property type="match status" value="1"/>
</dbReference>
<keyword evidence="6 12" id="KW-0808">Transferase</keyword>
<organism evidence="12 13">
    <name type="scientific">Psychrobacter frigidicola</name>
    <dbReference type="NCBI Taxonomy" id="45611"/>
    <lineage>
        <taxon>Bacteria</taxon>
        <taxon>Pseudomonadati</taxon>
        <taxon>Pseudomonadota</taxon>
        <taxon>Gammaproteobacteria</taxon>
        <taxon>Moraxellales</taxon>
        <taxon>Moraxellaceae</taxon>
        <taxon>Psychrobacter</taxon>
    </lineage>
</organism>
<dbReference type="Proteomes" id="UP000321903">
    <property type="component" value="Unassembled WGS sequence"/>
</dbReference>
<evidence type="ECO:0000256" key="1">
    <source>
        <dbReference type="ARBA" id="ARBA00001946"/>
    </source>
</evidence>
<dbReference type="OrthoDB" id="9778595at2"/>
<proteinExistence type="inferred from homology"/>
<dbReference type="GO" id="GO:0046872">
    <property type="term" value="F:metal ion binding"/>
    <property type="evidence" value="ECO:0007669"/>
    <property type="project" value="UniProtKB-KW"/>
</dbReference>
<evidence type="ECO:0000256" key="10">
    <source>
        <dbReference type="ARBA" id="ARBA00031306"/>
    </source>
</evidence>
<dbReference type="SUPFAM" id="SSF143631">
    <property type="entry name" value="ApbE-like"/>
    <property type="match status" value="2"/>
</dbReference>
<evidence type="ECO:0000313" key="12">
    <source>
        <dbReference type="EMBL" id="TXD97825.1"/>
    </source>
</evidence>
<dbReference type="InterPro" id="IPR003374">
    <property type="entry name" value="ApbE-like_sf"/>
</dbReference>
<protein>
    <recommendedName>
        <fullName evidence="4">FAD:protein FMN transferase</fullName>
        <ecNumber evidence="3">2.7.1.180</ecNumber>
    </recommendedName>
    <alternativeName>
        <fullName evidence="10">Flavin transferase</fullName>
    </alternativeName>
</protein>
<keyword evidence="9" id="KW-0460">Magnesium</keyword>
<evidence type="ECO:0000256" key="3">
    <source>
        <dbReference type="ARBA" id="ARBA00011955"/>
    </source>
</evidence>
<comment type="similarity">
    <text evidence="2">Belongs to the ApbE family.</text>
</comment>
<evidence type="ECO:0000256" key="2">
    <source>
        <dbReference type="ARBA" id="ARBA00008282"/>
    </source>
</evidence>
<reference evidence="12 13" key="1">
    <citation type="submission" date="2019-08" db="EMBL/GenBank/DDBJ databases">
        <title>Genome sequence of Psychrobacter frigidicola ACAM304 (type strain).</title>
        <authorList>
            <person name="Bowman J.P."/>
        </authorList>
    </citation>
    <scope>NUCLEOTIDE SEQUENCE [LARGE SCALE GENOMIC DNA]</scope>
    <source>
        <strain evidence="12 13">ACAM 304</strain>
    </source>
</reference>
<evidence type="ECO:0000256" key="8">
    <source>
        <dbReference type="ARBA" id="ARBA00022827"/>
    </source>
</evidence>
<keyword evidence="13" id="KW-1185">Reference proteome</keyword>
<dbReference type="PANTHER" id="PTHR30040:SF2">
    <property type="entry name" value="FAD:PROTEIN FMN TRANSFERASE"/>
    <property type="match status" value="1"/>
</dbReference>
<dbReference type="GO" id="GO:0016740">
    <property type="term" value="F:transferase activity"/>
    <property type="evidence" value="ECO:0007669"/>
    <property type="project" value="UniProtKB-KW"/>
</dbReference>
<dbReference type="AlphaFoldDB" id="A0A5C7A569"/>
<sequence>MQTNMPDKNIPELVTIKLLAMGCHIQVSLNMTKLNTRYSKKEIDHQIAMLTNYVQQRLAHWEKTFSRFDDSSELMKLNSQTNQWLEVSPELFEVLQCAIHFVSKTQGLVTPTLLKPLCDAGYQYSFETLPKMSEPSAPITGSKVSSNANSNANLNTSANLQDTLITNDFKLNHNHKRIERIQLRQLSNGQHQVYLPSGMALDLNGCVKGWCAMQLAEHISHVHDWQLPCLVDMGGDMAIGVPRNQIDKPVTWGVAVAKPYLTNGEHFQEEEDVAILKLSMGAVATSGQDYRRWWHQGRWQHHLIHPHYSRPVTSDVLTATVLATDTLTAEVYAKYCVLLGVKEALAWLDKHHIAALLIDTNNKMMTTSAIGEHLVQPKFISSIGA</sequence>
<keyword evidence="8" id="KW-0274">FAD</keyword>
<name>A0A5C7A569_9GAMM</name>
<evidence type="ECO:0000256" key="5">
    <source>
        <dbReference type="ARBA" id="ARBA00022630"/>
    </source>
</evidence>
<dbReference type="Pfam" id="PF02424">
    <property type="entry name" value="ApbE"/>
    <property type="match status" value="1"/>
</dbReference>
<gene>
    <name evidence="12" type="ORF">ES754_02345</name>
</gene>
<comment type="caution">
    <text evidence="12">The sequence shown here is derived from an EMBL/GenBank/DDBJ whole genome shotgun (WGS) entry which is preliminary data.</text>
</comment>
<evidence type="ECO:0000256" key="9">
    <source>
        <dbReference type="ARBA" id="ARBA00022842"/>
    </source>
</evidence>
<accession>A0A5C7A569</accession>
<evidence type="ECO:0000256" key="6">
    <source>
        <dbReference type="ARBA" id="ARBA00022679"/>
    </source>
</evidence>
<evidence type="ECO:0000256" key="11">
    <source>
        <dbReference type="ARBA" id="ARBA00048540"/>
    </source>
</evidence>